<feature type="domain" description="Leucine-binding protein" evidence="4">
    <location>
        <begin position="41"/>
        <end position="354"/>
    </location>
</feature>
<evidence type="ECO:0000313" key="6">
    <source>
        <dbReference type="Proteomes" id="UP001596154"/>
    </source>
</evidence>
<dbReference type="Gene3D" id="3.40.50.2300">
    <property type="match status" value="2"/>
</dbReference>
<dbReference type="RefSeq" id="WP_381028025.1">
    <property type="nucleotide sequence ID" value="NZ_JBHSNY010000011.1"/>
</dbReference>
<sequence length="418" mass="43740">MKTPMRRSAICASAAALLISVVGATGGPASGLPAGEEDGELKFGYVLPETGQLSFLGPPQIESVKFAIQQINDAGGVLGKPVPAVVASDEAGQEAVAAQSADRVLAAGVDAVIGAAASGMSLAFIDRVTGAGVVQCSASNTAPTFTNYDDGGYYFRTAPSDVLQGPVLADVVREDGHERVAVIGRADDYGRGLLRATEQSLRDGGATVALAETYDPRATNFDQIVQQVRDSDPDAVVVIAFEEGARILQGLLEAGLGPDNVGVYGADGLRSEELPSLVSRGDPERLAGMKGTAPASAANEQYVKDLRKFAPQLKELQYAPQAFDCVNTIALAAEKAKSDNPEVFAKEMNGITKDGEKCNSFADCKRLLAAGRDIDYDGVSGPLEFTDAGEPGRATIEVYTYDDQAQLRTLRTEVSTQE</sequence>
<gene>
    <name evidence="5" type="ORF">ACFPZJ_29915</name>
</gene>
<dbReference type="PANTHER" id="PTHR30483">
    <property type="entry name" value="LEUCINE-SPECIFIC-BINDING PROTEIN"/>
    <property type="match status" value="1"/>
</dbReference>
<keyword evidence="2 3" id="KW-0732">Signal</keyword>
<name>A0ABW0UXL3_9ACTN</name>
<dbReference type="SUPFAM" id="SSF53822">
    <property type="entry name" value="Periplasmic binding protein-like I"/>
    <property type="match status" value="1"/>
</dbReference>
<comment type="caution">
    <text evidence="5">The sequence shown here is derived from an EMBL/GenBank/DDBJ whole genome shotgun (WGS) entry which is preliminary data.</text>
</comment>
<dbReference type="CDD" id="cd06346">
    <property type="entry name" value="PBP1_ABC_ligand_binding-like"/>
    <property type="match status" value="1"/>
</dbReference>
<proteinExistence type="inferred from homology"/>
<comment type="similarity">
    <text evidence="1">Belongs to the leucine-binding protein family.</text>
</comment>
<evidence type="ECO:0000313" key="5">
    <source>
        <dbReference type="EMBL" id="MFC5637908.1"/>
    </source>
</evidence>
<reference evidence="6" key="1">
    <citation type="journal article" date="2019" name="Int. J. Syst. Evol. Microbiol.">
        <title>The Global Catalogue of Microorganisms (GCM) 10K type strain sequencing project: providing services to taxonomists for standard genome sequencing and annotation.</title>
        <authorList>
            <consortium name="The Broad Institute Genomics Platform"/>
            <consortium name="The Broad Institute Genome Sequencing Center for Infectious Disease"/>
            <person name="Wu L."/>
            <person name="Ma J."/>
        </authorList>
    </citation>
    <scope>NUCLEOTIDE SEQUENCE [LARGE SCALE GENOMIC DNA]</scope>
    <source>
        <strain evidence="6">CGMCC 4.7248</strain>
    </source>
</reference>
<dbReference type="InterPro" id="IPR028081">
    <property type="entry name" value="Leu-bd"/>
</dbReference>
<keyword evidence="6" id="KW-1185">Reference proteome</keyword>
<evidence type="ECO:0000259" key="4">
    <source>
        <dbReference type="Pfam" id="PF13458"/>
    </source>
</evidence>
<dbReference type="EMBL" id="JBHSNY010000011">
    <property type="protein sequence ID" value="MFC5637908.1"/>
    <property type="molecule type" value="Genomic_DNA"/>
</dbReference>
<evidence type="ECO:0000256" key="3">
    <source>
        <dbReference type="SAM" id="SignalP"/>
    </source>
</evidence>
<protein>
    <submittedName>
        <fullName evidence="5">ABC transporter substrate-binding protein</fullName>
    </submittedName>
</protein>
<dbReference type="InterPro" id="IPR028082">
    <property type="entry name" value="Peripla_BP_I"/>
</dbReference>
<feature type="chain" id="PRO_5047382485" evidence="3">
    <location>
        <begin position="25"/>
        <end position="418"/>
    </location>
</feature>
<evidence type="ECO:0000256" key="2">
    <source>
        <dbReference type="ARBA" id="ARBA00022729"/>
    </source>
</evidence>
<dbReference type="Proteomes" id="UP001596154">
    <property type="component" value="Unassembled WGS sequence"/>
</dbReference>
<feature type="signal peptide" evidence="3">
    <location>
        <begin position="1"/>
        <end position="24"/>
    </location>
</feature>
<accession>A0ABW0UXL3</accession>
<dbReference type="PANTHER" id="PTHR30483:SF6">
    <property type="entry name" value="PERIPLASMIC BINDING PROTEIN OF ABC TRANSPORTER FOR NATURAL AMINO ACIDS"/>
    <property type="match status" value="1"/>
</dbReference>
<dbReference type="Pfam" id="PF13458">
    <property type="entry name" value="Peripla_BP_6"/>
    <property type="match status" value="1"/>
</dbReference>
<organism evidence="5 6">
    <name type="scientific">Streptomyces bullii</name>
    <dbReference type="NCBI Taxonomy" id="349910"/>
    <lineage>
        <taxon>Bacteria</taxon>
        <taxon>Bacillati</taxon>
        <taxon>Actinomycetota</taxon>
        <taxon>Actinomycetes</taxon>
        <taxon>Kitasatosporales</taxon>
        <taxon>Streptomycetaceae</taxon>
        <taxon>Streptomyces</taxon>
    </lineage>
</organism>
<evidence type="ECO:0000256" key="1">
    <source>
        <dbReference type="ARBA" id="ARBA00010062"/>
    </source>
</evidence>
<dbReference type="InterPro" id="IPR051010">
    <property type="entry name" value="BCAA_transport"/>
</dbReference>